<dbReference type="PANTHER" id="PTHR11085">
    <property type="entry name" value="NAD-DEPENDENT PROTEIN DEACYLASE SIRTUIN-5, MITOCHONDRIAL-RELATED"/>
    <property type="match status" value="1"/>
</dbReference>
<dbReference type="GeneID" id="85498400"/>
<feature type="compositionally biased region" description="Low complexity" evidence="8">
    <location>
        <begin position="381"/>
        <end position="391"/>
    </location>
</feature>
<keyword evidence="4" id="KW-0809">Transit peptide</keyword>
<dbReference type="GO" id="GO:0005739">
    <property type="term" value="C:mitochondrion"/>
    <property type="evidence" value="ECO:0007669"/>
    <property type="project" value="UniProtKB-SubCell"/>
</dbReference>
<keyword evidence="6" id="KW-0496">Mitochondrion</keyword>
<keyword evidence="7" id="KW-0862">Zinc</keyword>
<feature type="active site" description="Proton acceptor" evidence="7">
    <location>
        <position position="152"/>
    </location>
</feature>
<dbReference type="KEGG" id="ccac:CcaHIS019_0701020"/>
<evidence type="ECO:0000256" key="5">
    <source>
        <dbReference type="ARBA" id="ARBA00023027"/>
    </source>
</evidence>
<feature type="compositionally biased region" description="Basic residues" evidence="8">
    <location>
        <begin position="327"/>
        <end position="343"/>
    </location>
</feature>
<dbReference type="Gene3D" id="3.30.1600.10">
    <property type="entry name" value="SIR2/SIRT2 'Small Domain"/>
    <property type="match status" value="1"/>
</dbReference>
<dbReference type="GO" id="GO:0070403">
    <property type="term" value="F:NAD+ binding"/>
    <property type="evidence" value="ECO:0007669"/>
    <property type="project" value="InterPro"/>
</dbReference>
<protein>
    <recommendedName>
        <fullName evidence="9">Deacetylase sirtuin-type domain-containing protein</fullName>
    </recommendedName>
</protein>
<dbReference type="PROSITE" id="PS50305">
    <property type="entry name" value="SIRTUIN"/>
    <property type="match status" value="1"/>
</dbReference>
<feature type="compositionally biased region" description="Low complexity" evidence="8">
    <location>
        <begin position="360"/>
        <end position="369"/>
    </location>
</feature>
<dbReference type="GO" id="GO:0017136">
    <property type="term" value="F:histone deacetylase activity, NAD-dependent"/>
    <property type="evidence" value="ECO:0007669"/>
    <property type="project" value="TreeGrafter"/>
</dbReference>
<evidence type="ECO:0000256" key="8">
    <source>
        <dbReference type="SAM" id="MobiDB-lite"/>
    </source>
</evidence>
<feature type="region of interest" description="Disordered" evidence="8">
    <location>
        <begin position="326"/>
        <end position="550"/>
    </location>
</feature>
<dbReference type="InterPro" id="IPR003000">
    <property type="entry name" value="Sirtuin"/>
</dbReference>
<feature type="binding site" evidence="7">
    <location>
        <position position="185"/>
    </location>
    <ligand>
        <name>Zn(2+)</name>
        <dbReference type="ChEBI" id="CHEBI:29105"/>
    </ligand>
</feature>
<reference evidence="10" key="1">
    <citation type="journal article" date="2023" name="BMC Genomics">
        <title>Chromosome-level genome assemblies of Cutaneotrichosporon spp. (Trichosporonales, Basidiomycota) reveal imbalanced evolution between nucleotide sequences and chromosome synteny.</title>
        <authorList>
            <person name="Kobayashi Y."/>
            <person name="Kayamori A."/>
            <person name="Aoki K."/>
            <person name="Shiwa Y."/>
            <person name="Matsutani M."/>
            <person name="Fujita N."/>
            <person name="Sugita T."/>
            <person name="Iwasaki W."/>
            <person name="Tanaka N."/>
            <person name="Takashima M."/>
        </authorList>
    </citation>
    <scope>NUCLEOTIDE SEQUENCE</scope>
    <source>
        <strain evidence="10">HIS019</strain>
    </source>
</reference>
<accession>A0AA48QYQ5</accession>
<evidence type="ECO:0000256" key="3">
    <source>
        <dbReference type="ARBA" id="ARBA00022679"/>
    </source>
</evidence>
<dbReference type="InterPro" id="IPR026590">
    <property type="entry name" value="Ssirtuin_cat_dom"/>
</dbReference>
<feature type="binding site" evidence="7">
    <location>
        <position position="163"/>
    </location>
    <ligand>
        <name>Zn(2+)</name>
        <dbReference type="ChEBI" id="CHEBI:29105"/>
    </ligand>
</feature>
<evidence type="ECO:0000256" key="1">
    <source>
        <dbReference type="ARBA" id="ARBA00004173"/>
    </source>
</evidence>
<name>A0AA48QYQ5_9TREE</name>
<dbReference type="GO" id="GO:0046872">
    <property type="term" value="F:metal ion binding"/>
    <property type="evidence" value="ECO:0007669"/>
    <property type="project" value="UniProtKB-KW"/>
</dbReference>
<feature type="compositionally biased region" description="Low complexity" evidence="8">
    <location>
        <begin position="415"/>
        <end position="426"/>
    </location>
</feature>
<evidence type="ECO:0000256" key="4">
    <source>
        <dbReference type="ARBA" id="ARBA00022946"/>
    </source>
</evidence>
<evidence type="ECO:0000313" key="10">
    <source>
        <dbReference type="EMBL" id="BEI94530.1"/>
    </source>
</evidence>
<evidence type="ECO:0000256" key="7">
    <source>
        <dbReference type="PROSITE-ProRule" id="PRU00236"/>
    </source>
</evidence>
<evidence type="ECO:0000259" key="9">
    <source>
        <dbReference type="PROSITE" id="PS50305"/>
    </source>
</evidence>
<comment type="subcellular location">
    <subcellularLocation>
        <location evidence="1">Mitochondrion</location>
    </subcellularLocation>
</comment>
<dbReference type="GO" id="GO:0005634">
    <property type="term" value="C:nucleus"/>
    <property type="evidence" value="ECO:0007669"/>
    <property type="project" value="TreeGrafter"/>
</dbReference>
<evidence type="ECO:0000256" key="6">
    <source>
        <dbReference type="ARBA" id="ARBA00023128"/>
    </source>
</evidence>
<dbReference type="AlphaFoldDB" id="A0AA48QYQ5"/>
<dbReference type="Pfam" id="PF02146">
    <property type="entry name" value="SIR2"/>
    <property type="match status" value="1"/>
</dbReference>
<gene>
    <name evidence="10" type="primary">HST3</name>
    <name evidence="10" type="ORF">CcaverHIS019_0701020</name>
</gene>
<feature type="binding site" evidence="7">
    <location>
        <position position="160"/>
    </location>
    <ligand>
        <name>Zn(2+)</name>
        <dbReference type="ChEBI" id="CHEBI:29105"/>
    </ligand>
</feature>
<keyword evidence="3" id="KW-0808">Transferase</keyword>
<dbReference type="Proteomes" id="UP001233271">
    <property type="component" value="Chromosome 7a"/>
</dbReference>
<feature type="binding site" evidence="7">
    <location>
        <position position="188"/>
    </location>
    <ligand>
        <name>Zn(2+)</name>
        <dbReference type="ChEBI" id="CHEBI:29105"/>
    </ligand>
</feature>
<feature type="compositionally biased region" description="Acidic residues" evidence="8">
    <location>
        <begin position="463"/>
        <end position="474"/>
    </location>
</feature>
<keyword evidence="11" id="KW-1185">Reference proteome</keyword>
<dbReference type="EMBL" id="AP028218">
    <property type="protein sequence ID" value="BEI94530.1"/>
    <property type="molecule type" value="Genomic_DNA"/>
</dbReference>
<dbReference type="Gene3D" id="3.40.50.1220">
    <property type="entry name" value="TPP-binding domain"/>
    <property type="match status" value="1"/>
</dbReference>
<evidence type="ECO:0000256" key="2">
    <source>
        <dbReference type="ARBA" id="ARBA00006924"/>
    </source>
</evidence>
<dbReference type="SUPFAM" id="SSF52467">
    <property type="entry name" value="DHS-like NAD/FAD-binding domain"/>
    <property type="match status" value="1"/>
</dbReference>
<dbReference type="PANTHER" id="PTHR11085:SF8">
    <property type="entry name" value="NAD-DEPENDENT HISTONE DEACETYLASE HST3"/>
    <property type="match status" value="1"/>
</dbReference>
<keyword evidence="5" id="KW-0520">NAD</keyword>
<keyword evidence="7" id="KW-0479">Metal-binding</keyword>
<proteinExistence type="inferred from homology"/>
<evidence type="ECO:0000313" key="11">
    <source>
        <dbReference type="Proteomes" id="UP001233271"/>
    </source>
</evidence>
<dbReference type="InterPro" id="IPR029035">
    <property type="entry name" value="DHS-like_NAD/FAD-binding_dom"/>
</dbReference>
<organism evidence="10 11">
    <name type="scientific">Cutaneotrichosporon cavernicola</name>
    <dbReference type="NCBI Taxonomy" id="279322"/>
    <lineage>
        <taxon>Eukaryota</taxon>
        <taxon>Fungi</taxon>
        <taxon>Dikarya</taxon>
        <taxon>Basidiomycota</taxon>
        <taxon>Agaricomycotina</taxon>
        <taxon>Tremellomycetes</taxon>
        <taxon>Trichosporonales</taxon>
        <taxon>Trichosporonaceae</taxon>
        <taxon>Cutaneotrichosporon</taxon>
    </lineage>
</organism>
<dbReference type="InterPro" id="IPR026591">
    <property type="entry name" value="Sirtuin_cat_small_dom_sf"/>
</dbReference>
<dbReference type="RefSeq" id="XP_060459795.1">
    <property type="nucleotide sequence ID" value="XM_060603508.1"/>
</dbReference>
<dbReference type="InterPro" id="IPR050134">
    <property type="entry name" value="NAD-dep_sirtuin_deacylases"/>
</dbReference>
<sequence>MAITTLTLDARRPLAEVNIRVAKARRVVVVSGAGISCSSGIPDFRSGNGLYSLVKTRYPESFVTGKDLFSSGLFSTPETTSIFYTFIAELSLACQAAEPTRTHHFIRRLEAKGKLLRSYTQNVDGFERRLGLESGGRGTGLTKNGTRNVELHGDLGRVRCVLCFADFEACDEYVCMFREGEAPNCPSCEERHADRVNRGARATSVGTLRPSIVLYDEAHPLGDQIGELQAHDMKRRPDMLLIMGTSLKVHGLKHLIKDFAKVVHERKGIVVFVNATTPNKEWESVIDYHVQGPTDEWVDLVQEDWKKARPQDWELQTTLDPAVVHKSVVKGKSKAKSKSKAKPKPLPSSDDACHLPTPPNSQQSPISSPRGSARNTPQRDSSTLPPTSSPLTPVPTPPVSPSPFKTLKVPATLYSPASPSKRSASRTGAPAQAKRSRTRPASPSPSPGGRGNTLVPITNTLATDDEDDDEDDDVLIIPAKPRLTRTPSLPPMPSRKAKAAASQAWLGLAPKVMMKKQPKENSSGQSPQKRVAADKRCSTRPTRVPSLRAP</sequence>
<comment type="similarity">
    <text evidence="2">Belongs to the sirtuin family. Class I subfamily.</text>
</comment>
<feature type="compositionally biased region" description="Pro residues" evidence="8">
    <location>
        <begin position="392"/>
        <end position="401"/>
    </location>
</feature>
<feature type="domain" description="Deacetylase sirtuin-type" evidence="9">
    <location>
        <begin position="4"/>
        <end position="314"/>
    </location>
</feature>